<dbReference type="OrthoDB" id="3252095at2"/>
<feature type="domain" description="DUF4097" evidence="1">
    <location>
        <begin position="79"/>
        <end position="248"/>
    </location>
</feature>
<evidence type="ECO:0000259" key="1">
    <source>
        <dbReference type="Pfam" id="PF13349"/>
    </source>
</evidence>
<comment type="caution">
    <text evidence="2">The sequence shown here is derived from an EMBL/GenBank/DDBJ whole genome shotgun (WGS) entry which is preliminary data.</text>
</comment>
<keyword evidence="3" id="KW-1185">Reference proteome</keyword>
<name>A0A5S4GMY8_9ACTN</name>
<dbReference type="EMBL" id="VCKX01000046">
    <property type="protein sequence ID" value="TMR34306.1"/>
    <property type="molecule type" value="Genomic_DNA"/>
</dbReference>
<dbReference type="Proteomes" id="UP000306628">
    <property type="component" value="Unassembled WGS sequence"/>
</dbReference>
<dbReference type="Pfam" id="PF13349">
    <property type="entry name" value="DUF4097"/>
    <property type="match status" value="1"/>
</dbReference>
<organism evidence="2 3">
    <name type="scientific">Nonomuraea zeae</name>
    <dbReference type="NCBI Taxonomy" id="1642303"/>
    <lineage>
        <taxon>Bacteria</taxon>
        <taxon>Bacillati</taxon>
        <taxon>Actinomycetota</taxon>
        <taxon>Actinomycetes</taxon>
        <taxon>Streptosporangiales</taxon>
        <taxon>Streptosporangiaceae</taxon>
        <taxon>Nonomuraea</taxon>
    </lineage>
</organism>
<reference evidence="2 3" key="1">
    <citation type="submission" date="2019-05" db="EMBL/GenBank/DDBJ databases">
        <title>Draft genome sequence of Nonomuraea zeae DSM 100528.</title>
        <authorList>
            <person name="Saricaoglu S."/>
            <person name="Isik K."/>
        </authorList>
    </citation>
    <scope>NUCLEOTIDE SEQUENCE [LARGE SCALE GENOMIC DNA]</scope>
    <source>
        <strain evidence="2 3">DSM 100528</strain>
    </source>
</reference>
<evidence type="ECO:0000313" key="2">
    <source>
        <dbReference type="EMBL" id="TMR34306.1"/>
    </source>
</evidence>
<gene>
    <name evidence="2" type="ORF">ETD85_17210</name>
</gene>
<protein>
    <submittedName>
        <fullName evidence="2">DUF4097 domain-containing protein</fullName>
    </submittedName>
</protein>
<dbReference type="RefSeq" id="WP_138690729.1">
    <property type="nucleotide sequence ID" value="NZ_JBHSAZ010000025.1"/>
</dbReference>
<proteinExistence type="predicted"/>
<evidence type="ECO:0000313" key="3">
    <source>
        <dbReference type="Proteomes" id="UP000306628"/>
    </source>
</evidence>
<dbReference type="InterPro" id="IPR025164">
    <property type="entry name" value="Toastrack_DUF4097"/>
</dbReference>
<dbReference type="AlphaFoldDB" id="A0A5S4GMY8"/>
<accession>A0A5S4GMY8</accession>
<sequence>MPTFNTPEPISVRIDLPDGDFTIIAGDRTDTVVDVRPGEDEEEAPPLRIEYESGRLVVRAARQEPETSRQTAAAGARQHSWVLSGLARLLGSCGESARVTIELPSGSHVQGESANGGFRCTGRLGECRLRTDHGDIRLDQAAAVHLTSDSGEITVGRATGHAEIRTDSGEIRIDEIDGSASIRSDDGECYVGEVTGTLRLIGANADMHVNRAHGSVEAKNVDGGVRIGEVARGTVVLTSTSGELEVGIRPGTAALLDVSTADGRLRNSLDAYDGPDGFGETVEIRARSHDGDIVIRRA</sequence>